<keyword evidence="3" id="KW-1185">Reference proteome</keyword>
<evidence type="ECO:0008006" key="4">
    <source>
        <dbReference type="Google" id="ProtNLM"/>
    </source>
</evidence>
<evidence type="ECO:0000313" key="3">
    <source>
        <dbReference type="Proteomes" id="UP001497444"/>
    </source>
</evidence>
<dbReference type="Proteomes" id="UP001497444">
    <property type="component" value="Chromosome 10"/>
</dbReference>
<feature type="compositionally biased region" description="Polar residues" evidence="1">
    <location>
        <begin position="24"/>
        <end position="39"/>
    </location>
</feature>
<name>A0ABP0VTK6_9BRYO</name>
<evidence type="ECO:0000256" key="1">
    <source>
        <dbReference type="SAM" id="MobiDB-lite"/>
    </source>
</evidence>
<gene>
    <name evidence="2" type="ORF">CSSPJE1EN1_LOCUS2576</name>
</gene>
<sequence length="408" mass="41707">MDSVDSQSLSVGDYSSAQKAIKQQAGTVSKENAASHDMSSNAVTTAGAAYDAVNSKAADATAVAEEYTQRAGQCAEEKYSAEKGSVGQAASDVIRFVQQEAGEAQEPSLKHVCLSAGNNAANATRQVKDYLQSMADVVSATATSLQNSVVGNAAAAKDTANSALEQTTDIGNQKIGDAQEAMENMSLRAQEKSNMGVHQSRGYLQAVGDSVSSTVTSTVQSAKEIGINVGNQIVQTAIAVKDAVIATTNQAADVTVSTGNAVADKLAVAKNTTVKTASDACSATAQKLQETSNLVAEKAAAAKDTTVRAASDSYNFAANKAAAAHDIAIKNGQTVCATAAEQVGKACDYAGGIGNIAAEKTATNRDDIVQYATQAKETLGKVANDAASSLQQRSADLSAQSQQSAKQD</sequence>
<proteinExistence type="predicted"/>
<organism evidence="2 3">
    <name type="scientific">Sphagnum jensenii</name>
    <dbReference type="NCBI Taxonomy" id="128206"/>
    <lineage>
        <taxon>Eukaryota</taxon>
        <taxon>Viridiplantae</taxon>
        <taxon>Streptophyta</taxon>
        <taxon>Embryophyta</taxon>
        <taxon>Bryophyta</taxon>
        <taxon>Sphagnophytina</taxon>
        <taxon>Sphagnopsida</taxon>
        <taxon>Sphagnales</taxon>
        <taxon>Sphagnaceae</taxon>
        <taxon>Sphagnum</taxon>
    </lineage>
</organism>
<dbReference type="EMBL" id="OZ020105">
    <property type="protein sequence ID" value="CAK9257098.1"/>
    <property type="molecule type" value="Genomic_DNA"/>
</dbReference>
<accession>A0ABP0VTK6</accession>
<feature type="region of interest" description="Disordered" evidence="1">
    <location>
        <begin position="1"/>
        <end position="39"/>
    </location>
</feature>
<protein>
    <recommendedName>
        <fullName evidence="4">Methyl-accepting transducer domain-containing protein</fullName>
    </recommendedName>
</protein>
<feature type="region of interest" description="Disordered" evidence="1">
    <location>
        <begin position="386"/>
        <end position="408"/>
    </location>
</feature>
<feature type="compositionally biased region" description="Polar residues" evidence="1">
    <location>
        <begin position="1"/>
        <end position="18"/>
    </location>
</feature>
<reference evidence="2" key="1">
    <citation type="submission" date="2024-02" db="EMBL/GenBank/DDBJ databases">
        <authorList>
            <consortium name="ELIXIR-Norway"/>
            <consortium name="Elixir Norway"/>
        </authorList>
    </citation>
    <scope>NUCLEOTIDE SEQUENCE</scope>
</reference>
<evidence type="ECO:0000313" key="2">
    <source>
        <dbReference type="EMBL" id="CAK9257098.1"/>
    </source>
</evidence>